<comment type="function">
    <text evidence="5">This is one of the proteins that binds to the 5S RNA in the ribosome where it forms part of the central protuberance.</text>
</comment>
<accession>D5H7A9</accession>
<dbReference type="GO" id="GO:0003735">
    <property type="term" value="F:structural constituent of ribosome"/>
    <property type="evidence" value="ECO:0007669"/>
    <property type="project" value="InterPro"/>
</dbReference>
<dbReference type="InterPro" id="IPR020056">
    <property type="entry name" value="Rbsml_bL25/Gln-tRNA_synth_N"/>
</dbReference>
<comment type="similarity">
    <text evidence="5">Belongs to the bacterial ribosomal protein bL25 family. CTC subfamily.</text>
</comment>
<evidence type="ECO:0000256" key="6">
    <source>
        <dbReference type="SAM" id="MobiDB-lite"/>
    </source>
</evidence>
<dbReference type="EMBL" id="FP565814">
    <property type="protein sequence ID" value="CBH23914.1"/>
    <property type="molecule type" value="Genomic_DNA"/>
</dbReference>
<keyword evidence="2 5" id="KW-0694">RNA-binding</keyword>
<dbReference type="PANTHER" id="PTHR33284">
    <property type="entry name" value="RIBOSOMAL PROTEIN L25/GLN-TRNA SYNTHETASE, ANTI-CODON-BINDING DOMAIN-CONTAINING PROTEIN"/>
    <property type="match status" value="1"/>
</dbReference>
<dbReference type="Gene3D" id="2.40.240.10">
    <property type="entry name" value="Ribosomal Protein L25, Chain P"/>
    <property type="match status" value="1"/>
</dbReference>
<dbReference type="AlphaFoldDB" id="D5H7A9"/>
<keyword evidence="4 5" id="KW-0687">Ribonucleoprotein</keyword>
<dbReference type="GO" id="GO:0022625">
    <property type="term" value="C:cytosolic large ribosomal subunit"/>
    <property type="evidence" value="ECO:0007669"/>
    <property type="project" value="TreeGrafter"/>
</dbReference>
<evidence type="ECO:0000256" key="2">
    <source>
        <dbReference type="ARBA" id="ARBA00022884"/>
    </source>
</evidence>
<dbReference type="GO" id="GO:0006412">
    <property type="term" value="P:translation"/>
    <property type="evidence" value="ECO:0007669"/>
    <property type="project" value="UniProtKB-UniRule"/>
</dbReference>
<sequence length="260" mass="28623">MDLACILHREVTGHLPRLLSPFSPDRLPVMDAPVIEAQPRETGSKAAREIRNNDRVPCVLYGRTVESTPLQIPIAALNKLIYRRSAPVAEVEMNGDTWNCILKDYDLHPLTDRPLHADFQALEEGDEVTLTVPLNYTGIPVGQQNGGDTQQIARELTISVLPENIPAQIEVDIGELVIGDSLHVYDLETDYEIKTSRDQTLVTVVAPQIETAPTTEAEEEEEELTEEEIAEEGEAVDTEEGEPAEGEEAAGEGGADEEYQ</sequence>
<keyword evidence="3 5" id="KW-0689">Ribosomal protein</keyword>
<dbReference type="InterPro" id="IPR020057">
    <property type="entry name" value="Ribosomal_bL25_b-dom"/>
</dbReference>
<protein>
    <recommendedName>
        <fullName evidence="5">Large ribosomal subunit protein bL25</fullName>
    </recommendedName>
    <alternativeName>
        <fullName evidence="5">General stress protein CTC</fullName>
    </alternativeName>
</protein>
<dbReference type="InterPro" id="IPR037121">
    <property type="entry name" value="Ribosomal_bL25_C"/>
</dbReference>
<evidence type="ECO:0000256" key="5">
    <source>
        <dbReference type="HAMAP-Rule" id="MF_01334"/>
    </source>
</evidence>
<evidence type="ECO:0000313" key="10">
    <source>
        <dbReference type="Proteomes" id="UP000000933"/>
    </source>
</evidence>
<gene>
    <name evidence="5 9" type="primary">rplY</name>
    <name evidence="5" type="synonym">ctc</name>
    <name evidence="9" type="ordered locus">SRM_00993</name>
</gene>
<dbReference type="HOGENOM" id="CLU_075939_2_1_10"/>
<evidence type="ECO:0000256" key="3">
    <source>
        <dbReference type="ARBA" id="ARBA00022980"/>
    </source>
</evidence>
<organism evidence="9 10">
    <name type="scientific">Salinibacter ruber (strain M8)</name>
    <dbReference type="NCBI Taxonomy" id="761659"/>
    <lineage>
        <taxon>Bacteria</taxon>
        <taxon>Pseudomonadati</taxon>
        <taxon>Rhodothermota</taxon>
        <taxon>Rhodothermia</taxon>
        <taxon>Rhodothermales</taxon>
        <taxon>Salinibacteraceae</taxon>
        <taxon>Salinibacter</taxon>
    </lineage>
</organism>
<proteinExistence type="inferred from homology"/>
<dbReference type="GO" id="GO:0008097">
    <property type="term" value="F:5S rRNA binding"/>
    <property type="evidence" value="ECO:0007669"/>
    <property type="project" value="InterPro"/>
</dbReference>
<dbReference type="InterPro" id="IPR029751">
    <property type="entry name" value="Ribosomal_L25_dom"/>
</dbReference>
<dbReference type="CDD" id="cd00495">
    <property type="entry name" value="Ribosomal_L25_TL5_CTC"/>
    <property type="match status" value="1"/>
</dbReference>
<reference evidence="9 10" key="1">
    <citation type="journal article" date="2010" name="ISME J.">
        <title>Fine-scale evolution: genomic, phenotypic and ecological differentiation in two coexisting Salinibacter ruber strains.</title>
        <authorList>
            <person name="Pena A."/>
            <person name="Teeling H."/>
            <person name="Huerta-Cepas J."/>
            <person name="Santos F."/>
            <person name="Yarza P."/>
            <person name="Brito-Echeverria J."/>
            <person name="Lucio M."/>
            <person name="Schmitt-Kopplin P."/>
            <person name="Meseguer I."/>
            <person name="Schenowitz C."/>
            <person name="Dossat C."/>
            <person name="Barbe V."/>
            <person name="Dopazo J."/>
            <person name="Rossello-Mora R."/>
            <person name="Schuler M."/>
            <person name="Glockner F.O."/>
            <person name="Amann R."/>
            <person name="Gabaldon T."/>
            <person name="Anton J."/>
        </authorList>
    </citation>
    <scope>NUCLEOTIDE SEQUENCE [LARGE SCALE GENOMIC DNA]</scope>
    <source>
        <strain evidence="9 10">M8</strain>
    </source>
</reference>
<feature type="domain" description="Large ribosomal subunit protein bL25 beta" evidence="8">
    <location>
        <begin position="127"/>
        <end position="208"/>
    </location>
</feature>
<dbReference type="NCBIfam" id="TIGR00731">
    <property type="entry name" value="bL25_bact_ctc"/>
    <property type="match status" value="1"/>
</dbReference>
<reference evidence="10" key="2">
    <citation type="submission" date="2010-04" db="EMBL/GenBank/DDBJ databases">
        <title>Genome sequence of Salinibacter ruber M8.</title>
        <authorList>
            <consortium name="Genoscope"/>
        </authorList>
    </citation>
    <scope>NUCLEOTIDE SEQUENCE [LARGE SCALE GENOMIC DNA]</scope>
    <source>
        <strain evidence="10">M8</strain>
    </source>
</reference>
<dbReference type="InterPro" id="IPR020930">
    <property type="entry name" value="Ribosomal_uL5_bac-type"/>
</dbReference>
<dbReference type="InterPro" id="IPR001021">
    <property type="entry name" value="Ribosomal_bL25_long"/>
</dbReference>
<feature type="region of interest" description="Disordered" evidence="6">
    <location>
        <begin position="208"/>
        <end position="260"/>
    </location>
</feature>
<keyword evidence="1 5" id="KW-0699">rRNA-binding</keyword>
<evidence type="ECO:0000256" key="4">
    <source>
        <dbReference type="ARBA" id="ARBA00023274"/>
    </source>
</evidence>
<evidence type="ECO:0000259" key="7">
    <source>
        <dbReference type="Pfam" id="PF01386"/>
    </source>
</evidence>
<evidence type="ECO:0000256" key="1">
    <source>
        <dbReference type="ARBA" id="ARBA00022730"/>
    </source>
</evidence>
<dbReference type="Proteomes" id="UP000000933">
    <property type="component" value="Chromosome"/>
</dbReference>
<dbReference type="InterPro" id="IPR011035">
    <property type="entry name" value="Ribosomal_bL25/Gln-tRNA_synth"/>
</dbReference>
<dbReference type="Gene3D" id="2.170.120.20">
    <property type="entry name" value="Ribosomal protein L25, beta domain"/>
    <property type="match status" value="1"/>
</dbReference>
<dbReference type="Pfam" id="PF14693">
    <property type="entry name" value="Ribosomal_TL5_C"/>
    <property type="match status" value="1"/>
</dbReference>
<dbReference type="Pfam" id="PF01386">
    <property type="entry name" value="Ribosomal_L25p"/>
    <property type="match status" value="1"/>
</dbReference>
<dbReference type="PANTHER" id="PTHR33284:SF1">
    <property type="entry name" value="RIBOSOMAL PROTEIN L25_GLN-TRNA SYNTHETASE, ANTI-CODON-BINDING DOMAIN-CONTAINING PROTEIN"/>
    <property type="match status" value="1"/>
</dbReference>
<evidence type="ECO:0000259" key="8">
    <source>
        <dbReference type="Pfam" id="PF14693"/>
    </source>
</evidence>
<comment type="subunit">
    <text evidence="5">Part of the 50S ribosomal subunit; part of the 5S rRNA/L5/L18/L25 subcomplex. Contacts the 5S rRNA. Binds to the 5S rRNA independently of L5 and L18.</text>
</comment>
<dbReference type="SUPFAM" id="SSF50715">
    <property type="entry name" value="Ribosomal protein L25-like"/>
    <property type="match status" value="1"/>
</dbReference>
<feature type="domain" description="Large ribosomal subunit protein bL25 L25" evidence="7">
    <location>
        <begin position="35"/>
        <end position="119"/>
    </location>
</feature>
<dbReference type="HAMAP" id="MF_01334">
    <property type="entry name" value="Ribosomal_bL25_CTC"/>
    <property type="match status" value="1"/>
</dbReference>
<name>D5H7A9_SALRM</name>
<dbReference type="KEGG" id="srm:SRM_00993"/>
<feature type="compositionally biased region" description="Acidic residues" evidence="6">
    <location>
        <begin position="216"/>
        <end position="260"/>
    </location>
</feature>
<evidence type="ECO:0000313" key="9">
    <source>
        <dbReference type="EMBL" id="CBH23914.1"/>
    </source>
</evidence>